<dbReference type="PANTHER" id="PTHR10328">
    <property type="entry name" value="PROTEIN MAX MYC-ASSOCIATED FACTOR X"/>
    <property type="match status" value="1"/>
</dbReference>
<dbReference type="OrthoDB" id="8964853at2759"/>
<protein>
    <recommendedName>
        <fullName evidence="4">BHLH domain-containing protein</fullName>
    </recommendedName>
</protein>
<dbReference type="EMBL" id="LK023328">
    <property type="protein sequence ID" value="CDS08972.1"/>
    <property type="molecule type" value="Genomic_DNA"/>
</dbReference>
<evidence type="ECO:0000256" key="2">
    <source>
        <dbReference type="ARBA" id="ARBA00023242"/>
    </source>
</evidence>
<dbReference type="PROSITE" id="PS50888">
    <property type="entry name" value="BHLH"/>
    <property type="match status" value="1"/>
</dbReference>
<gene>
    <name evidence="5" type="ORF">LRAMOSA10332</name>
</gene>
<keyword evidence="2" id="KW-0539">Nucleus</keyword>
<dbReference type="GO" id="GO:0046983">
    <property type="term" value="F:protein dimerization activity"/>
    <property type="evidence" value="ECO:0007669"/>
    <property type="project" value="InterPro"/>
</dbReference>
<dbReference type="InterPro" id="IPR036638">
    <property type="entry name" value="HLH_DNA-bd_sf"/>
</dbReference>
<accession>A0A077WQN0</accession>
<sequence>MSSSISTASDFLYSNSSEQQRRLSLHNVEHSASSPTNTTTLLPSIHAFRHVTHTLPKHPSPLHHSPDLMNTTHQERRESLPSIQHLTAEQPFPPPQQQQQAVHDTSIRRHSVHTTKISLVNGDINQRRNSMTPYSRTPELRASHKLAERRRRKEMKELFDDLLNVLPIEKGAKTSKWEILSKAVDYIGNLRQREAMFAREKDLLLKEKAALKRHE</sequence>
<evidence type="ECO:0000256" key="3">
    <source>
        <dbReference type="SAM" id="MobiDB-lite"/>
    </source>
</evidence>
<dbReference type="AlphaFoldDB" id="A0A077WQN0"/>
<keyword evidence="1" id="KW-0238">DNA-binding</keyword>
<dbReference type="SMART" id="SM00353">
    <property type="entry name" value="HLH"/>
    <property type="match status" value="1"/>
</dbReference>
<reference evidence="5" key="1">
    <citation type="journal article" date="2014" name="Genome Announc.">
        <title>De novo whole-genome sequence and genome annotation of Lichtheimia ramosa.</title>
        <authorList>
            <person name="Linde J."/>
            <person name="Schwartze V."/>
            <person name="Binder U."/>
            <person name="Lass-Florl C."/>
            <person name="Voigt K."/>
            <person name="Horn F."/>
        </authorList>
    </citation>
    <scope>NUCLEOTIDE SEQUENCE</scope>
    <source>
        <strain evidence="5">JMRC FSU:6197</strain>
    </source>
</reference>
<dbReference type="SUPFAM" id="SSF47459">
    <property type="entry name" value="HLH, helix-loop-helix DNA-binding domain"/>
    <property type="match status" value="1"/>
</dbReference>
<feature type="domain" description="BHLH" evidence="4">
    <location>
        <begin position="139"/>
        <end position="190"/>
    </location>
</feature>
<feature type="region of interest" description="Disordered" evidence="3">
    <location>
        <begin position="22"/>
        <end position="41"/>
    </location>
</feature>
<dbReference type="GO" id="GO:0003677">
    <property type="term" value="F:DNA binding"/>
    <property type="evidence" value="ECO:0007669"/>
    <property type="project" value="UniProtKB-KW"/>
</dbReference>
<dbReference type="PANTHER" id="PTHR10328:SF15">
    <property type="entry name" value="BHLH TRANSCRIPTION FACTOR"/>
    <property type="match status" value="1"/>
</dbReference>
<organism evidence="5">
    <name type="scientific">Lichtheimia ramosa</name>
    <dbReference type="NCBI Taxonomy" id="688394"/>
    <lineage>
        <taxon>Eukaryota</taxon>
        <taxon>Fungi</taxon>
        <taxon>Fungi incertae sedis</taxon>
        <taxon>Mucoromycota</taxon>
        <taxon>Mucoromycotina</taxon>
        <taxon>Mucoromycetes</taxon>
        <taxon>Mucorales</taxon>
        <taxon>Lichtheimiaceae</taxon>
        <taxon>Lichtheimia</taxon>
    </lineage>
</organism>
<dbReference type="GO" id="GO:0090575">
    <property type="term" value="C:RNA polymerase II transcription regulator complex"/>
    <property type="evidence" value="ECO:0007669"/>
    <property type="project" value="TreeGrafter"/>
</dbReference>
<proteinExistence type="predicted"/>
<evidence type="ECO:0000256" key="1">
    <source>
        <dbReference type="ARBA" id="ARBA00023125"/>
    </source>
</evidence>
<evidence type="ECO:0000313" key="5">
    <source>
        <dbReference type="EMBL" id="CDS08972.1"/>
    </source>
</evidence>
<dbReference type="InterPro" id="IPR011598">
    <property type="entry name" value="bHLH_dom"/>
</dbReference>
<feature type="region of interest" description="Disordered" evidence="3">
    <location>
        <begin position="54"/>
        <end position="78"/>
    </location>
</feature>
<dbReference type="GO" id="GO:0045944">
    <property type="term" value="P:positive regulation of transcription by RNA polymerase II"/>
    <property type="evidence" value="ECO:0007669"/>
    <property type="project" value="TreeGrafter"/>
</dbReference>
<dbReference type="GO" id="GO:0003700">
    <property type="term" value="F:DNA-binding transcription factor activity"/>
    <property type="evidence" value="ECO:0007669"/>
    <property type="project" value="TreeGrafter"/>
</dbReference>
<dbReference type="Pfam" id="PF00010">
    <property type="entry name" value="HLH"/>
    <property type="match status" value="1"/>
</dbReference>
<feature type="compositionally biased region" description="Low complexity" evidence="3">
    <location>
        <begin position="31"/>
        <end position="41"/>
    </location>
</feature>
<evidence type="ECO:0000259" key="4">
    <source>
        <dbReference type="PROSITE" id="PS50888"/>
    </source>
</evidence>
<dbReference type="Gene3D" id="4.10.280.10">
    <property type="entry name" value="Helix-loop-helix DNA-binding domain"/>
    <property type="match status" value="1"/>
</dbReference>
<name>A0A077WQN0_9FUNG</name>